<dbReference type="GO" id="GO:0003700">
    <property type="term" value="F:DNA-binding transcription factor activity"/>
    <property type="evidence" value="ECO:0007669"/>
    <property type="project" value="TreeGrafter"/>
</dbReference>
<dbReference type="RefSeq" id="WP_163671516.1">
    <property type="nucleotide sequence ID" value="NZ_QXHD01000004.1"/>
</dbReference>
<protein>
    <submittedName>
        <fullName evidence="6">TetR/AcrR family transcriptional regulator</fullName>
    </submittedName>
</protein>
<dbReference type="AlphaFoldDB" id="A0A6M0RGQ3"/>
<evidence type="ECO:0000259" key="5">
    <source>
        <dbReference type="PROSITE" id="PS50977"/>
    </source>
</evidence>
<keyword evidence="2 4" id="KW-0238">DNA-binding</keyword>
<evidence type="ECO:0000256" key="3">
    <source>
        <dbReference type="ARBA" id="ARBA00023163"/>
    </source>
</evidence>
<dbReference type="InterPro" id="IPR036271">
    <property type="entry name" value="Tet_transcr_reg_TetR-rel_C_sf"/>
</dbReference>
<feature type="DNA-binding region" description="H-T-H motif" evidence="4">
    <location>
        <begin position="30"/>
        <end position="49"/>
    </location>
</feature>
<sequence>MVKYHHGDLRNTLLAIAAELLAEDGVHALSLRKMAKRAGVSHNAPYMHFADKEAVLAAIAEEGFRLLTIDVESAISQAKNSTRQKLIAASQAYVNFALNHPNHLQVMFRPVDVAKAPNLLEVSKASLNRLFELVKSGQEQGELGTADTYEMTKAIWAMVHGVSAISVAYNTTILLPERASVEDTVSTFVTFLLDGLSA</sequence>
<evidence type="ECO:0000313" key="7">
    <source>
        <dbReference type="Proteomes" id="UP000481033"/>
    </source>
</evidence>
<feature type="domain" description="HTH tetR-type" evidence="5">
    <location>
        <begin position="7"/>
        <end position="67"/>
    </location>
</feature>
<evidence type="ECO:0000256" key="1">
    <source>
        <dbReference type="ARBA" id="ARBA00023015"/>
    </source>
</evidence>
<dbReference type="PANTHER" id="PTHR30055">
    <property type="entry name" value="HTH-TYPE TRANSCRIPTIONAL REGULATOR RUTR"/>
    <property type="match status" value="1"/>
</dbReference>
<accession>A0A6M0RGQ3</accession>
<dbReference type="InterPro" id="IPR025996">
    <property type="entry name" value="MT1864/Rv1816-like_C"/>
</dbReference>
<dbReference type="PRINTS" id="PR00455">
    <property type="entry name" value="HTHTETR"/>
</dbReference>
<comment type="caution">
    <text evidence="6">The sequence shown here is derived from an EMBL/GenBank/DDBJ whole genome shotgun (WGS) entry which is preliminary data.</text>
</comment>
<dbReference type="InterPro" id="IPR009057">
    <property type="entry name" value="Homeodomain-like_sf"/>
</dbReference>
<dbReference type="Gene3D" id="1.10.357.10">
    <property type="entry name" value="Tetracycline Repressor, domain 2"/>
    <property type="match status" value="1"/>
</dbReference>
<dbReference type="PROSITE" id="PS50977">
    <property type="entry name" value="HTH_TETR_2"/>
    <property type="match status" value="1"/>
</dbReference>
<gene>
    <name evidence="6" type="ORF">DXZ20_06955</name>
</gene>
<keyword evidence="1" id="KW-0805">Transcription regulation</keyword>
<dbReference type="Proteomes" id="UP000481033">
    <property type="component" value="Unassembled WGS sequence"/>
</dbReference>
<dbReference type="Pfam" id="PF13305">
    <property type="entry name" value="TetR_C_33"/>
    <property type="match status" value="1"/>
</dbReference>
<evidence type="ECO:0000256" key="2">
    <source>
        <dbReference type="ARBA" id="ARBA00023125"/>
    </source>
</evidence>
<dbReference type="SUPFAM" id="SSF48498">
    <property type="entry name" value="Tetracyclin repressor-like, C-terminal domain"/>
    <property type="match status" value="1"/>
</dbReference>
<name>A0A6M0RGQ3_9CYAN</name>
<dbReference type="EMBL" id="QXHD01000004">
    <property type="protein sequence ID" value="NEZ55418.1"/>
    <property type="molecule type" value="Genomic_DNA"/>
</dbReference>
<dbReference type="InterPro" id="IPR050109">
    <property type="entry name" value="HTH-type_TetR-like_transc_reg"/>
</dbReference>
<proteinExistence type="predicted"/>
<organism evidence="6 7">
    <name type="scientific">Adonisia turfae CCMR0081</name>
    <dbReference type="NCBI Taxonomy" id="2292702"/>
    <lineage>
        <taxon>Bacteria</taxon>
        <taxon>Bacillati</taxon>
        <taxon>Cyanobacteriota</taxon>
        <taxon>Adonisia</taxon>
        <taxon>Adonisia turfae</taxon>
    </lineage>
</organism>
<reference evidence="6 7" key="1">
    <citation type="journal article" date="2020" name="Microb. Ecol.">
        <title>Ecogenomics of the Marine Benthic Filamentous Cyanobacterium Adonisia.</title>
        <authorList>
            <person name="Walter J.M."/>
            <person name="Coutinho F.H."/>
            <person name="Leomil L."/>
            <person name="Hargreaves P.I."/>
            <person name="Campeao M.E."/>
            <person name="Vieira V.V."/>
            <person name="Silva B.S."/>
            <person name="Fistarol G.O."/>
            <person name="Salomon P.S."/>
            <person name="Sawabe T."/>
            <person name="Mino S."/>
            <person name="Hosokawa M."/>
            <person name="Miyashita H."/>
            <person name="Maruyama F."/>
            <person name="van Verk M.C."/>
            <person name="Dutilh B.E."/>
            <person name="Thompson C.C."/>
            <person name="Thompson F.L."/>
        </authorList>
    </citation>
    <scope>NUCLEOTIDE SEQUENCE [LARGE SCALE GENOMIC DNA]</scope>
    <source>
        <strain evidence="6 7">CCMR0081</strain>
    </source>
</reference>
<dbReference type="SUPFAM" id="SSF46689">
    <property type="entry name" value="Homeodomain-like"/>
    <property type="match status" value="1"/>
</dbReference>
<keyword evidence="3" id="KW-0804">Transcription</keyword>
<dbReference type="PANTHER" id="PTHR30055:SF220">
    <property type="entry name" value="TETR-FAMILY REGULATORY PROTEIN"/>
    <property type="match status" value="1"/>
</dbReference>
<dbReference type="Pfam" id="PF00440">
    <property type="entry name" value="TetR_N"/>
    <property type="match status" value="1"/>
</dbReference>
<keyword evidence="7" id="KW-1185">Reference proteome</keyword>
<evidence type="ECO:0000313" key="6">
    <source>
        <dbReference type="EMBL" id="NEZ55418.1"/>
    </source>
</evidence>
<evidence type="ECO:0000256" key="4">
    <source>
        <dbReference type="PROSITE-ProRule" id="PRU00335"/>
    </source>
</evidence>
<dbReference type="GO" id="GO:0000976">
    <property type="term" value="F:transcription cis-regulatory region binding"/>
    <property type="evidence" value="ECO:0007669"/>
    <property type="project" value="TreeGrafter"/>
</dbReference>
<dbReference type="InterPro" id="IPR001647">
    <property type="entry name" value="HTH_TetR"/>
</dbReference>